<feature type="chain" id="PRO_5021761661" evidence="2">
    <location>
        <begin position="19"/>
        <end position="141"/>
    </location>
</feature>
<organism evidence="3 4">
    <name type="scientific">Eiseniibacteriota bacterium</name>
    <dbReference type="NCBI Taxonomy" id="2212470"/>
    <lineage>
        <taxon>Bacteria</taxon>
        <taxon>Candidatus Eiseniibacteriota</taxon>
    </lineage>
</organism>
<keyword evidence="1" id="KW-0472">Membrane</keyword>
<protein>
    <submittedName>
        <fullName evidence="3">Uncharacterized protein</fullName>
    </submittedName>
</protein>
<keyword evidence="1" id="KW-0812">Transmembrane</keyword>
<gene>
    <name evidence="3" type="ORF">E6K73_12890</name>
</gene>
<dbReference type="Proteomes" id="UP000320184">
    <property type="component" value="Unassembled WGS sequence"/>
</dbReference>
<dbReference type="AlphaFoldDB" id="A0A538S979"/>
<keyword evidence="1" id="KW-1133">Transmembrane helix</keyword>
<evidence type="ECO:0000256" key="2">
    <source>
        <dbReference type="SAM" id="SignalP"/>
    </source>
</evidence>
<feature type="signal peptide" evidence="2">
    <location>
        <begin position="1"/>
        <end position="18"/>
    </location>
</feature>
<accession>A0A538S979</accession>
<dbReference type="EMBL" id="VBOT01000161">
    <property type="protein sequence ID" value="TMQ47923.1"/>
    <property type="molecule type" value="Genomic_DNA"/>
</dbReference>
<evidence type="ECO:0000256" key="1">
    <source>
        <dbReference type="SAM" id="Phobius"/>
    </source>
</evidence>
<proteinExistence type="predicted"/>
<keyword evidence="2" id="KW-0732">Signal</keyword>
<comment type="caution">
    <text evidence="3">The sequence shown here is derived from an EMBL/GenBank/DDBJ whole genome shotgun (WGS) entry which is preliminary data.</text>
</comment>
<feature type="transmembrane region" description="Helical" evidence="1">
    <location>
        <begin position="48"/>
        <end position="66"/>
    </location>
</feature>
<sequence>MTRIAWAALLAVTSVLGAAPPAASEQAPVEFPQVPVPSQPKRSGLPAYVAMAAGVGLIAGSFPIATHANQTYDRYLATTDPGEIEHLYDETVAYDRLSSASLITGEVLIATGLYLRFLRRPAAGHASLIVGERRCALSWRF</sequence>
<evidence type="ECO:0000313" key="3">
    <source>
        <dbReference type="EMBL" id="TMQ47923.1"/>
    </source>
</evidence>
<name>A0A538S979_UNCEI</name>
<reference evidence="3 4" key="1">
    <citation type="journal article" date="2019" name="Nat. Microbiol.">
        <title>Mediterranean grassland soil C-N compound turnover is dependent on rainfall and depth, and is mediated by genomically divergent microorganisms.</title>
        <authorList>
            <person name="Diamond S."/>
            <person name="Andeer P.F."/>
            <person name="Li Z."/>
            <person name="Crits-Christoph A."/>
            <person name="Burstein D."/>
            <person name="Anantharaman K."/>
            <person name="Lane K.R."/>
            <person name="Thomas B.C."/>
            <person name="Pan C."/>
            <person name="Northen T.R."/>
            <person name="Banfield J.F."/>
        </authorList>
    </citation>
    <scope>NUCLEOTIDE SEQUENCE [LARGE SCALE GENOMIC DNA]</scope>
    <source>
        <strain evidence="3">WS_3</strain>
    </source>
</reference>
<evidence type="ECO:0000313" key="4">
    <source>
        <dbReference type="Proteomes" id="UP000320184"/>
    </source>
</evidence>